<dbReference type="PANTHER" id="PTHR31973:SF195">
    <property type="entry name" value="MUDR FAMILY TRANSPOSASE"/>
    <property type="match status" value="1"/>
</dbReference>
<dbReference type="PROSITE" id="PS50966">
    <property type="entry name" value="ZF_SWIM"/>
    <property type="match status" value="1"/>
</dbReference>
<dbReference type="Gramene" id="TuG1812G0600004125.01.T01">
    <property type="protein sequence ID" value="TuG1812G0600004125.01.T01"/>
    <property type="gene ID" value="TuG1812G0600004125.01"/>
</dbReference>
<evidence type="ECO:0000256" key="3">
    <source>
        <dbReference type="ARBA" id="ARBA00022833"/>
    </source>
</evidence>
<evidence type="ECO:0000256" key="5">
    <source>
        <dbReference type="SAM" id="MobiDB-lite"/>
    </source>
</evidence>
<feature type="region of interest" description="Disordered" evidence="5">
    <location>
        <begin position="905"/>
        <end position="952"/>
    </location>
</feature>
<keyword evidence="3" id="KW-0862">Zinc</keyword>
<keyword evidence="2 4" id="KW-0863">Zinc-finger</keyword>
<feature type="domain" description="SWIM-type" evidence="6">
    <location>
        <begin position="671"/>
        <end position="703"/>
    </location>
</feature>
<organism evidence="7 8">
    <name type="scientific">Triticum urartu</name>
    <name type="common">Red wild einkorn</name>
    <name type="synonym">Crithodium urartu</name>
    <dbReference type="NCBI Taxonomy" id="4572"/>
    <lineage>
        <taxon>Eukaryota</taxon>
        <taxon>Viridiplantae</taxon>
        <taxon>Streptophyta</taxon>
        <taxon>Embryophyta</taxon>
        <taxon>Tracheophyta</taxon>
        <taxon>Spermatophyta</taxon>
        <taxon>Magnoliopsida</taxon>
        <taxon>Liliopsida</taxon>
        <taxon>Poales</taxon>
        <taxon>Poaceae</taxon>
        <taxon>BOP clade</taxon>
        <taxon>Pooideae</taxon>
        <taxon>Triticodae</taxon>
        <taxon>Triticeae</taxon>
        <taxon>Triticinae</taxon>
        <taxon>Triticum</taxon>
    </lineage>
</organism>
<dbReference type="SMART" id="SM00575">
    <property type="entry name" value="ZnF_PMZ"/>
    <property type="match status" value="1"/>
</dbReference>
<feature type="region of interest" description="Disordered" evidence="5">
    <location>
        <begin position="166"/>
        <end position="228"/>
    </location>
</feature>
<dbReference type="InterPro" id="IPR006564">
    <property type="entry name" value="Znf_PMZ"/>
</dbReference>
<evidence type="ECO:0000259" key="6">
    <source>
        <dbReference type="PROSITE" id="PS50966"/>
    </source>
</evidence>
<proteinExistence type="predicted"/>
<dbReference type="GO" id="GO:0008270">
    <property type="term" value="F:zinc ion binding"/>
    <property type="evidence" value="ECO:0007669"/>
    <property type="project" value="UniProtKB-KW"/>
</dbReference>
<dbReference type="Pfam" id="PF10551">
    <property type="entry name" value="MULE"/>
    <property type="match status" value="1"/>
</dbReference>
<accession>A0A8R7QWL1</accession>
<dbReference type="Pfam" id="PF04434">
    <property type="entry name" value="SWIM"/>
    <property type="match status" value="1"/>
</dbReference>
<feature type="region of interest" description="Disordered" evidence="5">
    <location>
        <begin position="832"/>
        <end position="889"/>
    </location>
</feature>
<dbReference type="EnsemblPlants" id="TuG1812G0600004125.01.T01">
    <property type="protein sequence ID" value="TuG1812G0600004125.01.T01"/>
    <property type="gene ID" value="TuG1812G0600004125.01"/>
</dbReference>
<dbReference type="Pfam" id="PF03108">
    <property type="entry name" value="DBD_Tnp_Mut"/>
    <property type="match status" value="1"/>
</dbReference>
<keyword evidence="8" id="KW-1185">Reference proteome</keyword>
<dbReference type="InterPro" id="IPR007527">
    <property type="entry name" value="Znf_SWIM"/>
</dbReference>
<dbReference type="InterPro" id="IPR018289">
    <property type="entry name" value="MULE_transposase_dom"/>
</dbReference>
<dbReference type="PANTHER" id="PTHR31973">
    <property type="entry name" value="POLYPROTEIN, PUTATIVE-RELATED"/>
    <property type="match status" value="1"/>
</dbReference>
<reference evidence="7" key="2">
    <citation type="submission" date="2018-03" db="EMBL/GenBank/DDBJ databases">
        <title>The Triticum urartu genome reveals the dynamic nature of wheat genome evolution.</title>
        <authorList>
            <person name="Ling H."/>
            <person name="Ma B."/>
            <person name="Shi X."/>
            <person name="Liu H."/>
            <person name="Dong L."/>
            <person name="Sun H."/>
            <person name="Cao Y."/>
            <person name="Gao Q."/>
            <person name="Zheng S."/>
            <person name="Li Y."/>
            <person name="Yu Y."/>
            <person name="Du H."/>
            <person name="Qi M."/>
            <person name="Li Y."/>
            <person name="Yu H."/>
            <person name="Cui Y."/>
            <person name="Wang N."/>
            <person name="Chen C."/>
            <person name="Wu H."/>
            <person name="Zhao Y."/>
            <person name="Zhang J."/>
            <person name="Li Y."/>
            <person name="Zhou W."/>
            <person name="Zhang B."/>
            <person name="Hu W."/>
            <person name="Eijk M."/>
            <person name="Tang J."/>
            <person name="Witsenboer H."/>
            <person name="Zhao S."/>
            <person name="Li Z."/>
            <person name="Zhang A."/>
            <person name="Wang D."/>
            <person name="Liang C."/>
        </authorList>
    </citation>
    <scope>NUCLEOTIDE SEQUENCE [LARGE SCALE GENOMIC DNA]</scope>
    <source>
        <strain evidence="7">cv. G1812</strain>
    </source>
</reference>
<dbReference type="AlphaFoldDB" id="A0A8R7QWL1"/>
<feature type="compositionally biased region" description="Basic and acidic residues" evidence="5">
    <location>
        <begin position="208"/>
        <end position="219"/>
    </location>
</feature>
<protein>
    <recommendedName>
        <fullName evidence="6">SWIM-type domain-containing protein</fullName>
    </recommendedName>
</protein>
<dbReference type="Proteomes" id="UP000015106">
    <property type="component" value="Chromosome 6"/>
</dbReference>
<feature type="compositionally biased region" description="Acidic residues" evidence="5">
    <location>
        <begin position="174"/>
        <end position="207"/>
    </location>
</feature>
<name>A0A8R7QWL1_TRIUA</name>
<evidence type="ECO:0000313" key="8">
    <source>
        <dbReference type="Proteomes" id="UP000015106"/>
    </source>
</evidence>
<reference evidence="7" key="3">
    <citation type="submission" date="2022-06" db="UniProtKB">
        <authorList>
            <consortium name="EnsemblPlants"/>
        </authorList>
    </citation>
    <scope>IDENTIFICATION</scope>
</reference>
<evidence type="ECO:0000256" key="2">
    <source>
        <dbReference type="ARBA" id="ARBA00022771"/>
    </source>
</evidence>
<keyword evidence="1" id="KW-0479">Metal-binding</keyword>
<evidence type="ECO:0000256" key="1">
    <source>
        <dbReference type="ARBA" id="ARBA00022723"/>
    </source>
</evidence>
<evidence type="ECO:0000313" key="7">
    <source>
        <dbReference type="EnsemblPlants" id="TuG1812G0600004125.01.T01"/>
    </source>
</evidence>
<reference evidence="8" key="1">
    <citation type="journal article" date="2013" name="Nature">
        <title>Draft genome of the wheat A-genome progenitor Triticum urartu.</title>
        <authorList>
            <person name="Ling H.Q."/>
            <person name="Zhao S."/>
            <person name="Liu D."/>
            <person name="Wang J."/>
            <person name="Sun H."/>
            <person name="Zhang C."/>
            <person name="Fan H."/>
            <person name="Li D."/>
            <person name="Dong L."/>
            <person name="Tao Y."/>
            <person name="Gao C."/>
            <person name="Wu H."/>
            <person name="Li Y."/>
            <person name="Cui Y."/>
            <person name="Guo X."/>
            <person name="Zheng S."/>
            <person name="Wang B."/>
            <person name="Yu K."/>
            <person name="Liang Q."/>
            <person name="Yang W."/>
            <person name="Lou X."/>
            <person name="Chen J."/>
            <person name="Feng M."/>
            <person name="Jian J."/>
            <person name="Zhang X."/>
            <person name="Luo G."/>
            <person name="Jiang Y."/>
            <person name="Liu J."/>
            <person name="Wang Z."/>
            <person name="Sha Y."/>
            <person name="Zhang B."/>
            <person name="Wu H."/>
            <person name="Tang D."/>
            <person name="Shen Q."/>
            <person name="Xue P."/>
            <person name="Zou S."/>
            <person name="Wang X."/>
            <person name="Liu X."/>
            <person name="Wang F."/>
            <person name="Yang Y."/>
            <person name="An X."/>
            <person name="Dong Z."/>
            <person name="Zhang K."/>
            <person name="Zhang X."/>
            <person name="Luo M.C."/>
            <person name="Dvorak J."/>
            <person name="Tong Y."/>
            <person name="Wang J."/>
            <person name="Yang H."/>
            <person name="Li Z."/>
            <person name="Wang D."/>
            <person name="Zhang A."/>
            <person name="Wang J."/>
        </authorList>
    </citation>
    <scope>NUCLEOTIDE SEQUENCE</scope>
    <source>
        <strain evidence="8">cv. G1812</strain>
    </source>
</reference>
<evidence type="ECO:0000256" key="4">
    <source>
        <dbReference type="PROSITE-ProRule" id="PRU00325"/>
    </source>
</evidence>
<dbReference type="InterPro" id="IPR004332">
    <property type="entry name" value="Transposase_MuDR"/>
</dbReference>
<sequence>MDQNSTYVLKINFLGNPKKARKDIKCFCFDKVIDSDLTNYKDLVESIVEQYSPRYLEVAHVQYYDDVLKIYPEVTSDQELVSMFEKHSKTKVVHMFVAYCDPSEPYEPIMEWHSDAHSQPNNIEQDDDDDYLRNLVPENEHVGVDEENIYLEDEPVPLIMVPCSNKEKDKDYVPDNESEAESEVESEDESEDESMSEVEVQEDEEYHEADHAPHLEYNKLDPPMNEGRKYPNMAEFKLALSQHAIKHEFEFDIEKSAPHRFRAYCSRRDEDKCPWRIYASTMEDECTVMVRKNPCGHDCSSTKRKKKLKNANKWWICEHVKDWLIEDATLGPKALRKKLKEHHGIDINSKRVYMGKLLALKELYGDWDTSFDNLYSFKSQIESCCPGSIVIIDHHIIKDKIRFKRIFVALKPCIDGFLNGCRPYLAVDSTFLTGRFKGQLASATAVDGHSWMYPVCMGVFDSETNENWTWFMQMVRQAIGSPRGLTICTDAGQPVMTGVKEVFPEAEHRECMFHLVSNFKKFHGKVFDDHLWAAAYSWNPYIFEKNWAAMDIAKPAATAYLRRWHTRLWSRSQFSTIPKVDYVTNNLAECFNNWIKHHKSLNLDDFFDKVRQMIMIMWNRRRKVARKLVGLILPHIIKKLNAKTRELNLEVVESSEEVAEVTALGGSGFRFVVNLLDRTCSCRQWQVSSLPCKHGLAFITSLINAHIQNYVDLYYSIDKFRAAYDQLIPAMVDKNQWPKSDHGFFMFPPLLKSTAGRHKTERYKGCSEKKRKSGQHLCPICKDYGHHWHKCKKGNPDDIAAILAVRGPPKKRAKTTKASIVPCEDDAPAASMCFPPSQSLEPTTTKKRKHDNSITGASKSQMLEKTKKEKGKGSKSGSRVAKRSRTQPICVANKKASVALKLHAKRKGKEVADKLPHLPMVPHDSPAMGTRSKKMNPASPAMSTRSKRRLSL</sequence>